<evidence type="ECO:0000256" key="3">
    <source>
        <dbReference type="ARBA" id="ARBA00023239"/>
    </source>
</evidence>
<dbReference type="AlphaFoldDB" id="A0A6M4H0X5"/>
<dbReference type="FunFam" id="3.20.20.70:FF:000071">
    <property type="entry name" value="Hydroxymethylglutaryl-CoA lyase"/>
    <property type="match status" value="1"/>
</dbReference>
<dbReference type="GO" id="GO:0046951">
    <property type="term" value="P:ketone body biosynthetic process"/>
    <property type="evidence" value="ECO:0007669"/>
    <property type="project" value="TreeGrafter"/>
</dbReference>
<dbReference type="Gene3D" id="3.20.20.70">
    <property type="entry name" value="Aldolase class I"/>
    <property type="match status" value="1"/>
</dbReference>
<dbReference type="Proteomes" id="UP000501534">
    <property type="component" value="Chromosome"/>
</dbReference>
<dbReference type="GO" id="GO:0046872">
    <property type="term" value="F:metal ion binding"/>
    <property type="evidence" value="ECO:0007669"/>
    <property type="project" value="UniProtKB-KW"/>
</dbReference>
<dbReference type="KEGG" id="uru:DSM104443_04251"/>
<dbReference type="EMBL" id="CP053069">
    <property type="protein sequence ID" value="QJR13156.1"/>
    <property type="molecule type" value="Genomic_DNA"/>
</dbReference>
<name>A0A6M4H0X5_9PROT</name>
<evidence type="ECO:0000313" key="5">
    <source>
        <dbReference type="EMBL" id="QJR13156.1"/>
    </source>
</evidence>
<dbReference type="InterPro" id="IPR000891">
    <property type="entry name" value="PYR_CT"/>
</dbReference>
<dbReference type="NCBIfam" id="NF004283">
    <property type="entry name" value="PRK05692.1"/>
    <property type="match status" value="1"/>
</dbReference>
<evidence type="ECO:0000256" key="1">
    <source>
        <dbReference type="ARBA" id="ARBA00009405"/>
    </source>
</evidence>
<evidence type="ECO:0000256" key="2">
    <source>
        <dbReference type="ARBA" id="ARBA00022723"/>
    </source>
</evidence>
<keyword evidence="2" id="KW-0479">Metal-binding</keyword>
<evidence type="ECO:0000259" key="4">
    <source>
        <dbReference type="PROSITE" id="PS50991"/>
    </source>
</evidence>
<dbReference type="GO" id="GO:0004419">
    <property type="term" value="F:hydroxymethylglutaryl-CoA lyase activity"/>
    <property type="evidence" value="ECO:0007669"/>
    <property type="project" value="UniProtKB-EC"/>
</dbReference>
<accession>A0A6M4H0X5</accession>
<dbReference type="PANTHER" id="PTHR42738:SF7">
    <property type="entry name" value="HYDROXYMETHYLGLUTARYL-COA LYASE"/>
    <property type="match status" value="1"/>
</dbReference>
<keyword evidence="6" id="KW-1185">Reference proteome</keyword>
<dbReference type="InterPro" id="IPR013785">
    <property type="entry name" value="Aldolase_TIM"/>
</dbReference>
<keyword evidence="3 5" id="KW-0456">Lyase</keyword>
<feature type="domain" description="Pyruvate carboxyltransferase" evidence="4">
    <location>
        <begin position="3"/>
        <end position="275"/>
    </location>
</feature>
<dbReference type="GO" id="GO:0006552">
    <property type="term" value="P:L-leucine catabolic process"/>
    <property type="evidence" value="ECO:0007669"/>
    <property type="project" value="TreeGrafter"/>
</dbReference>
<dbReference type="PANTHER" id="PTHR42738">
    <property type="entry name" value="HYDROXYMETHYLGLUTARYL-COA LYASE"/>
    <property type="match status" value="1"/>
</dbReference>
<dbReference type="CDD" id="cd07938">
    <property type="entry name" value="DRE_TIM_HMGL"/>
    <property type="match status" value="1"/>
</dbReference>
<dbReference type="SUPFAM" id="SSF51569">
    <property type="entry name" value="Aldolase"/>
    <property type="match status" value="1"/>
</dbReference>
<dbReference type="PROSITE" id="PS50991">
    <property type="entry name" value="PYR_CT"/>
    <property type="match status" value="1"/>
</dbReference>
<evidence type="ECO:0000313" key="6">
    <source>
        <dbReference type="Proteomes" id="UP000501534"/>
    </source>
</evidence>
<protein>
    <submittedName>
        <fullName evidence="5">Hydroxymethylglutaryl-CoA lyase YngG</fullName>
        <ecNumber evidence="5">4.1.3.4</ecNumber>
    </submittedName>
</protein>
<proteinExistence type="inferred from homology"/>
<dbReference type="RefSeq" id="WP_212756837.1">
    <property type="nucleotide sequence ID" value="NZ_CP053069.1"/>
</dbReference>
<organism evidence="5 6">
    <name type="scientific">Usitatibacter rugosus</name>
    <dbReference type="NCBI Taxonomy" id="2732067"/>
    <lineage>
        <taxon>Bacteria</taxon>
        <taxon>Pseudomonadati</taxon>
        <taxon>Pseudomonadota</taxon>
        <taxon>Betaproteobacteria</taxon>
        <taxon>Nitrosomonadales</taxon>
        <taxon>Usitatibacteraceae</taxon>
        <taxon>Usitatibacter</taxon>
    </lineage>
</organism>
<dbReference type="InterPro" id="IPR043594">
    <property type="entry name" value="HMGL"/>
</dbReference>
<gene>
    <name evidence="5" type="primary">yngG_3</name>
    <name evidence="5" type="ORF">DSM104443_04251</name>
</gene>
<dbReference type="EC" id="4.1.3.4" evidence="5"/>
<reference evidence="5 6" key="1">
    <citation type="submission" date="2020-04" db="EMBL/GenBank/DDBJ databases">
        <title>Usitatibacter rugosus gen. nov., sp. nov. and Usitatibacter palustris sp. nov., novel members of Usitatibacteraceae fam. nov. within the order Nitrosomonadales isolated from soil.</title>
        <authorList>
            <person name="Huber K.J."/>
            <person name="Neumann-Schaal M."/>
            <person name="Geppert A."/>
            <person name="Luckner M."/>
            <person name="Wanner G."/>
            <person name="Overmann J."/>
        </authorList>
    </citation>
    <scope>NUCLEOTIDE SEQUENCE [LARGE SCALE GENOMIC DNA]</scope>
    <source>
        <strain evidence="5 6">0125_3</strain>
    </source>
</reference>
<sequence>MRLYINDVAVRDGFQIEPRFVPTATKVELVDHLSRTGLHKVEVTSFVSPKLVPALADANDVLAGIERVPGVVYVALVPNIRGVQNAAATTKKPDEVNGVVSASETHNRANINRTHEQSLAELPTMVKVAHDAGMKITMSLSTAFGCPFEGHVAEDMVLRFVEHFHEFGFDGVSIADTTGMANPRQVEELTRKVLERFPAPNETYYTLHFHNTRGMGLANVIAGIAAGVHSFDGSLAGLGGCNFAPGATGNICTEDMVNMLEDMGYDTRVDIAKLIACAQLIPGIVGHEVPGQVMKAGVTMHLHEIPESLRQ</sequence>
<dbReference type="Pfam" id="PF00682">
    <property type="entry name" value="HMGL-like"/>
    <property type="match status" value="1"/>
</dbReference>
<comment type="similarity">
    <text evidence="1">Belongs to the HMG-CoA lyase family.</text>
</comment>